<organism evidence="3 4">
    <name type="scientific">Microbispora hainanensis</name>
    <dbReference type="NCBI Taxonomy" id="568844"/>
    <lineage>
        <taxon>Bacteria</taxon>
        <taxon>Bacillati</taxon>
        <taxon>Actinomycetota</taxon>
        <taxon>Actinomycetes</taxon>
        <taxon>Streptosporangiales</taxon>
        <taxon>Streptosporangiaceae</taxon>
        <taxon>Microbispora</taxon>
    </lineage>
</organism>
<feature type="transmembrane region" description="Helical" evidence="2">
    <location>
        <begin position="259"/>
        <end position="279"/>
    </location>
</feature>
<feature type="transmembrane region" description="Helical" evidence="2">
    <location>
        <begin position="402"/>
        <end position="425"/>
    </location>
</feature>
<evidence type="ECO:0000256" key="1">
    <source>
        <dbReference type="SAM" id="MobiDB-lite"/>
    </source>
</evidence>
<dbReference type="Pfam" id="PF19877">
    <property type="entry name" value="DUF6350"/>
    <property type="match status" value="1"/>
</dbReference>
<feature type="transmembrane region" description="Helical" evidence="2">
    <location>
        <begin position="223"/>
        <end position="247"/>
    </location>
</feature>
<feature type="transmembrane region" description="Helical" evidence="2">
    <location>
        <begin position="286"/>
        <end position="307"/>
    </location>
</feature>
<dbReference type="RefSeq" id="WP_142616478.1">
    <property type="nucleotide sequence ID" value="NZ_VIRM01000002.1"/>
</dbReference>
<feature type="transmembrane region" description="Helical" evidence="2">
    <location>
        <begin position="97"/>
        <end position="119"/>
    </location>
</feature>
<name>A0A544Z4D0_9ACTN</name>
<feature type="transmembrane region" description="Helical" evidence="2">
    <location>
        <begin position="149"/>
        <end position="174"/>
    </location>
</feature>
<feature type="compositionally biased region" description="Basic and acidic residues" evidence="1">
    <location>
        <begin position="507"/>
        <end position="540"/>
    </location>
</feature>
<accession>A0A544Z4D0</accession>
<keyword evidence="2" id="KW-0812">Transmembrane</keyword>
<gene>
    <name evidence="3" type="ORF">FLX08_02180</name>
</gene>
<evidence type="ECO:0000313" key="4">
    <source>
        <dbReference type="Proteomes" id="UP000316541"/>
    </source>
</evidence>
<proteinExistence type="predicted"/>
<feature type="region of interest" description="Disordered" evidence="1">
    <location>
        <begin position="498"/>
        <end position="540"/>
    </location>
</feature>
<evidence type="ECO:0000256" key="2">
    <source>
        <dbReference type="SAM" id="Phobius"/>
    </source>
</evidence>
<feature type="transmembrane region" description="Helical" evidence="2">
    <location>
        <begin position="186"/>
        <end position="203"/>
    </location>
</feature>
<dbReference type="InterPro" id="IPR045931">
    <property type="entry name" value="DUF6350"/>
</dbReference>
<reference evidence="3 4" key="1">
    <citation type="submission" date="2019-07" db="EMBL/GenBank/DDBJ databases">
        <title>Microbispora hainanensis DSM 45428.</title>
        <authorList>
            <person name="Thawai C."/>
        </authorList>
    </citation>
    <scope>NUCLEOTIDE SEQUENCE [LARGE SCALE GENOMIC DNA]</scope>
    <source>
        <strain evidence="3 4">DSM 45428</strain>
    </source>
</reference>
<dbReference type="Proteomes" id="UP000316541">
    <property type="component" value="Unassembled WGS sequence"/>
</dbReference>
<protein>
    <recommendedName>
        <fullName evidence="5">Integral membrane protein</fullName>
    </recommendedName>
</protein>
<dbReference type="EMBL" id="VIRM01000002">
    <property type="protein sequence ID" value="TQS23909.1"/>
    <property type="molecule type" value="Genomic_DNA"/>
</dbReference>
<keyword evidence="2" id="KW-0472">Membrane</keyword>
<feature type="transmembrane region" description="Helical" evidence="2">
    <location>
        <begin position="327"/>
        <end position="349"/>
    </location>
</feature>
<dbReference type="AlphaFoldDB" id="A0A544Z4D0"/>
<evidence type="ECO:0008006" key="5">
    <source>
        <dbReference type="Google" id="ProtNLM"/>
    </source>
</evidence>
<feature type="transmembrane region" description="Helical" evidence="2">
    <location>
        <begin position="36"/>
        <end position="61"/>
    </location>
</feature>
<feature type="transmembrane region" description="Helical" evidence="2">
    <location>
        <begin position="361"/>
        <end position="382"/>
    </location>
</feature>
<sequence>MTGLLDQFRTAPRAVLGRMGAGDDEETRRPLPVSGMLAAVGTLGVGLAVLTTLTLIGWMAAPRGPFGEGLPGVFRTACQLWLAAHHAGFAIPGGRVGLLPIGLMILPGVLLYRAGLWMARDADLRVRMPARLPKGTPRDLENARRRAQLALIAQAGISLAAPYALLAGVIALVSGNEIMEPFLGEALVSHLLLAFVTGSVATARTIGPWRSMLRLLPERPRSLVAGTAVATALMLVAGAVLVLAAVVVNFARIQQMSEVLSPGVVGGLLLLLLEVLYFFNAVIWGMAYISGPGFAVGAGTLVAPTGVKLSAVPMLPLLGALPSSGAAPTWVMGVIAVPFAAGAVAGVVTARVAPTPSIEAAPLWGFVCGITSGLVAGTLAALSGGPLGGAGLAAVGPSPWEVALSVTLEVGVAAGISAGIANWWLISRRPATPPEPVRKAGAVIAKAAGRVRPARGAHLPGHWLDATEADTQPIPVIRDDWTDEHAAAAAETFDAMDARRAGAASEVPEKPRRPAAKRRDPSPPPAPRKDIVDETDDRGGHVIYVDPYAWDRD</sequence>
<comment type="caution">
    <text evidence="3">The sequence shown here is derived from an EMBL/GenBank/DDBJ whole genome shotgun (WGS) entry which is preliminary data.</text>
</comment>
<keyword evidence="2" id="KW-1133">Transmembrane helix</keyword>
<evidence type="ECO:0000313" key="3">
    <source>
        <dbReference type="EMBL" id="TQS23909.1"/>
    </source>
</evidence>